<comment type="cofactor">
    <cofactor evidence="1 7">
        <name>pyridoxal 5'-phosphate</name>
        <dbReference type="ChEBI" id="CHEBI:597326"/>
    </cofactor>
</comment>
<dbReference type="EC" id="2.8.1.7" evidence="3 8"/>
<keyword evidence="5 8" id="KW-0663">Pyridoxal phosphate</keyword>
<evidence type="ECO:0000256" key="7">
    <source>
        <dbReference type="RuleBase" id="RU004504"/>
    </source>
</evidence>
<evidence type="ECO:0000256" key="3">
    <source>
        <dbReference type="ARBA" id="ARBA00012239"/>
    </source>
</evidence>
<evidence type="ECO:0000256" key="4">
    <source>
        <dbReference type="ARBA" id="ARBA00022679"/>
    </source>
</evidence>
<accession>A0A106C0Y1</accession>
<dbReference type="Gene3D" id="3.90.1150.10">
    <property type="entry name" value="Aspartate Aminotransferase, domain 1"/>
    <property type="match status" value="1"/>
</dbReference>
<evidence type="ECO:0000256" key="1">
    <source>
        <dbReference type="ARBA" id="ARBA00001933"/>
    </source>
</evidence>
<evidence type="ECO:0000259" key="9">
    <source>
        <dbReference type="Pfam" id="PF00266"/>
    </source>
</evidence>
<feature type="domain" description="Aminotransferase class V" evidence="9">
    <location>
        <begin position="36"/>
        <end position="417"/>
    </location>
</feature>
<dbReference type="RefSeq" id="WP_059745572.1">
    <property type="nucleotide sequence ID" value="NZ_JBOZOX010000005.1"/>
</dbReference>
<evidence type="ECO:0000256" key="5">
    <source>
        <dbReference type="ARBA" id="ARBA00022898"/>
    </source>
</evidence>
<dbReference type="CDD" id="cd06453">
    <property type="entry name" value="SufS_like"/>
    <property type="match status" value="1"/>
</dbReference>
<comment type="similarity">
    <text evidence="2 8">Belongs to the class-V pyridoxal-phosphate-dependent aminotransferase family. Csd subfamily.</text>
</comment>
<proteinExistence type="inferred from homology"/>
<evidence type="ECO:0000256" key="2">
    <source>
        <dbReference type="ARBA" id="ARBA00010447"/>
    </source>
</evidence>
<reference evidence="10 11" key="1">
    <citation type="submission" date="2016-01" db="EMBL/GenBank/DDBJ databases">
        <title>Draft genome of the antarctic isolate Shewanella frigidimarina Ag06-30.</title>
        <authorList>
            <person name="Parmeciano Di Noto G."/>
            <person name="Vazquez S."/>
            <person name="Mac Cormack W."/>
            <person name="Iriarte A."/>
            <person name="Quiroga C."/>
        </authorList>
    </citation>
    <scope>NUCLEOTIDE SEQUENCE [LARGE SCALE GENOMIC DNA]</scope>
    <source>
        <strain evidence="10 11">Ag06-30</strain>
    </source>
</reference>
<protein>
    <recommendedName>
        <fullName evidence="3 8">Cysteine desulfurase</fullName>
        <ecNumber evidence="3 8">2.8.1.7</ecNumber>
    </recommendedName>
</protein>
<keyword evidence="4 8" id="KW-0808">Transferase</keyword>
<dbReference type="PANTHER" id="PTHR43586:SF8">
    <property type="entry name" value="CYSTEINE DESULFURASE 1, CHLOROPLASTIC"/>
    <property type="match status" value="1"/>
</dbReference>
<dbReference type="GO" id="GO:0006534">
    <property type="term" value="P:cysteine metabolic process"/>
    <property type="evidence" value="ECO:0007669"/>
    <property type="project" value="UniProtKB-UniRule"/>
</dbReference>
<comment type="catalytic activity">
    <reaction evidence="6 8">
        <text>(sulfur carrier)-H + L-cysteine = (sulfur carrier)-SH + L-alanine</text>
        <dbReference type="Rhea" id="RHEA:43892"/>
        <dbReference type="Rhea" id="RHEA-COMP:14737"/>
        <dbReference type="Rhea" id="RHEA-COMP:14739"/>
        <dbReference type="ChEBI" id="CHEBI:29917"/>
        <dbReference type="ChEBI" id="CHEBI:35235"/>
        <dbReference type="ChEBI" id="CHEBI:57972"/>
        <dbReference type="ChEBI" id="CHEBI:64428"/>
        <dbReference type="EC" id="2.8.1.7"/>
    </reaction>
</comment>
<dbReference type="InterPro" id="IPR000192">
    <property type="entry name" value="Aminotrans_V_dom"/>
</dbReference>
<dbReference type="InterPro" id="IPR010970">
    <property type="entry name" value="Cys_dSase_SufS"/>
</dbReference>
<dbReference type="AlphaFoldDB" id="A0A106C0Y1"/>
<comment type="caution">
    <text evidence="10">The sequence shown here is derived from an EMBL/GenBank/DDBJ whole genome shotgun (WGS) entry which is preliminary data.</text>
</comment>
<organism evidence="10">
    <name type="scientific">Shewanella frigidimarina</name>
    <dbReference type="NCBI Taxonomy" id="56812"/>
    <lineage>
        <taxon>Bacteria</taxon>
        <taxon>Pseudomonadati</taxon>
        <taxon>Pseudomonadota</taxon>
        <taxon>Gammaproteobacteria</taxon>
        <taxon>Alteromonadales</taxon>
        <taxon>Shewanellaceae</taxon>
        <taxon>Shewanella</taxon>
    </lineage>
</organism>
<sequence>MKPASSLSSAVLFDHQALRDQFPALKQTIGDHPLCYLDTAATSQKPQAVIDAMTEYYQLNNANVHRAAHQLSARATQQYEAVRQQVAEFIHAQRQDEIIFTHGTTESINMVAYGLTSQIKPNDVMLIDTAAHHANIVPWQELAKRTGAVIKPIPLTTDAQLDIAAFEQLLTLKPKVVALCHVSNALGTLNPVNELVAKAKAVGAITLVDGAQAIAHLPVDVQKIDCDFYVFSGHKMYGPTGVGILYGRFHQLDQLTPMLTGGEMIKTVSFEQTEFGALPNRLEAGTPAIAEVIGLGAAIHFLQQLPREQLLAHEQQLIHYLQQQLQQLGAIELYGIANDKHSGDKHCAGGQRHNIGAVAFNLQGEHHQDVGILLDQQAVAVRCGHHCAMPLMTSLNLGGCCRASIGIYTNKQDVDQFIHALNTVKELLL</sequence>
<evidence type="ECO:0000313" key="10">
    <source>
        <dbReference type="EMBL" id="KVX02223.1"/>
    </source>
</evidence>
<dbReference type="PROSITE" id="PS00595">
    <property type="entry name" value="AA_TRANSFER_CLASS_5"/>
    <property type="match status" value="1"/>
</dbReference>
<comment type="function">
    <text evidence="8">Catalyzes the removal of elemental sulfur and selenium atoms from L-cysteine, L-cystine, L-selenocysteine, and L-selenocystine to produce L-alanine.</text>
</comment>
<dbReference type="Proteomes" id="UP000055702">
    <property type="component" value="Unassembled WGS sequence"/>
</dbReference>
<dbReference type="SUPFAM" id="SSF53383">
    <property type="entry name" value="PLP-dependent transferases"/>
    <property type="match status" value="1"/>
</dbReference>
<dbReference type="Pfam" id="PF00266">
    <property type="entry name" value="Aminotran_5"/>
    <property type="match status" value="1"/>
</dbReference>
<dbReference type="GO" id="GO:0031071">
    <property type="term" value="F:cysteine desulfurase activity"/>
    <property type="evidence" value="ECO:0007669"/>
    <property type="project" value="UniProtKB-UniRule"/>
</dbReference>
<name>A0A106C0Y1_SHEFR</name>
<gene>
    <name evidence="10" type="ORF">AWJ07_15530</name>
</gene>
<dbReference type="PANTHER" id="PTHR43586">
    <property type="entry name" value="CYSTEINE DESULFURASE"/>
    <property type="match status" value="1"/>
</dbReference>
<dbReference type="EMBL" id="LRDC01000016">
    <property type="protein sequence ID" value="KVX02223.1"/>
    <property type="molecule type" value="Genomic_DNA"/>
</dbReference>
<dbReference type="GO" id="GO:0030170">
    <property type="term" value="F:pyridoxal phosphate binding"/>
    <property type="evidence" value="ECO:0007669"/>
    <property type="project" value="UniProtKB-UniRule"/>
</dbReference>
<dbReference type="Gene3D" id="3.40.640.10">
    <property type="entry name" value="Type I PLP-dependent aspartate aminotransferase-like (Major domain)"/>
    <property type="match status" value="1"/>
</dbReference>
<dbReference type="InterPro" id="IPR020578">
    <property type="entry name" value="Aminotrans_V_PyrdxlP_BS"/>
</dbReference>
<dbReference type="NCBIfam" id="TIGR01979">
    <property type="entry name" value="sufS"/>
    <property type="match status" value="1"/>
</dbReference>
<evidence type="ECO:0000256" key="6">
    <source>
        <dbReference type="ARBA" id="ARBA00050776"/>
    </source>
</evidence>
<dbReference type="InterPro" id="IPR015422">
    <property type="entry name" value="PyrdxlP-dep_Trfase_small"/>
</dbReference>
<dbReference type="InterPro" id="IPR015421">
    <property type="entry name" value="PyrdxlP-dep_Trfase_major"/>
</dbReference>
<evidence type="ECO:0000313" key="11">
    <source>
        <dbReference type="Proteomes" id="UP000055702"/>
    </source>
</evidence>
<dbReference type="InterPro" id="IPR015424">
    <property type="entry name" value="PyrdxlP-dep_Trfase"/>
</dbReference>
<evidence type="ECO:0000256" key="8">
    <source>
        <dbReference type="RuleBase" id="RU004506"/>
    </source>
</evidence>